<dbReference type="CDD" id="cd01427">
    <property type="entry name" value="HAD_like"/>
    <property type="match status" value="1"/>
</dbReference>
<proteinExistence type="predicted"/>
<keyword evidence="3" id="KW-1185">Reference proteome</keyword>
<protein>
    <recommendedName>
        <fullName evidence="1">LNS2/PITP domain-containing protein</fullName>
    </recommendedName>
</protein>
<dbReference type="AlphaFoldDB" id="A0A8T0HG42"/>
<dbReference type="Proteomes" id="UP000822688">
    <property type="component" value="Chromosome 6"/>
</dbReference>
<dbReference type="InterPro" id="IPR036412">
    <property type="entry name" value="HAD-like_sf"/>
</dbReference>
<dbReference type="SUPFAM" id="SSF56784">
    <property type="entry name" value="HAD-like"/>
    <property type="match status" value="1"/>
</dbReference>
<evidence type="ECO:0000313" key="2">
    <source>
        <dbReference type="EMBL" id="KAG0569935.1"/>
    </source>
</evidence>
<dbReference type="PANTHER" id="PTHR12181:SF12">
    <property type="entry name" value="PHOSPHATIDATE PHOSPHATASE"/>
    <property type="match status" value="1"/>
</dbReference>
<organism evidence="2 3">
    <name type="scientific">Ceratodon purpureus</name>
    <name type="common">Fire moss</name>
    <name type="synonym">Dicranum purpureum</name>
    <dbReference type="NCBI Taxonomy" id="3225"/>
    <lineage>
        <taxon>Eukaryota</taxon>
        <taxon>Viridiplantae</taxon>
        <taxon>Streptophyta</taxon>
        <taxon>Embryophyta</taxon>
        <taxon>Bryophyta</taxon>
        <taxon>Bryophytina</taxon>
        <taxon>Bryopsida</taxon>
        <taxon>Dicranidae</taxon>
        <taxon>Pseudoditrichales</taxon>
        <taxon>Ditrichaceae</taxon>
        <taxon>Ceratodon</taxon>
    </lineage>
</organism>
<dbReference type="EMBL" id="CM026427">
    <property type="protein sequence ID" value="KAG0569935.1"/>
    <property type="molecule type" value="Genomic_DNA"/>
</dbReference>
<dbReference type="PANTHER" id="PTHR12181">
    <property type="entry name" value="LIPIN"/>
    <property type="match status" value="1"/>
</dbReference>
<comment type="caution">
    <text evidence="2">The sequence shown here is derived from an EMBL/GenBank/DDBJ whole genome shotgun (WGS) entry which is preliminary data.</text>
</comment>
<dbReference type="Gene3D" id="3.40.50.1000">
    <property type="entry name" value="HAD superfamily/HAD-like"/>
    <property type="match status" value="1"/>
</dbReference>
<evidence type="ECO:0000259" key="1">
    <source>
        <dbReference type="SMART" id="SM00775"/>
    </source>
</evidence>
<dbReference type="InterPro" id="IPR031315">
    <property type="entry name" value="LNS2/PITP"/>
</dbReference>
<dbReference type="InterPro" id="IPR026058">
    <property type="entry name" value="LIPIN"/>
</dbReference>
<sequence>MTSSRERIGDRLRRGLKSGRRVIQRLPSHLHLPRCSFNGAEDIIYVRRDGSIRCTGWYLSISRLSSIRYGERDSDIKIKINGQVVSYYNGREYMDFSINLNEISRGAGKNVVGVPVYAPADWENELIFRYLGPGRNKITFYIEGQPNSSVDARIYRWEWNSNVVVVDMDGTITRSELRGILHCYTEEHYLHPEVSTFFLYLKALGYKVIYLTARPITTIKSTRKYLVDDFDQFQREEFTKLPDGPVFTSCDGRIRTTLNYVGVATGLGGASHFDFKASFLTEIRKLFYDGALRAGFGNTEADKRSYRSVGIPEERIFDVKKGGRIFTRHPHRFRSYGDLLVKCRSEGIFPCVGFDHNPDDFFGHIDARMIKWLNWIMNHMPPQGIVY</sequence>
<evidence type="ECO:0000313" key="3">
    <source>
        <dbReference type="Proteomes" id="UP000822688"/>
    </source>
</evidence>
<dbReference type="SMART" id="SM00775">
    <property type="entry name" value="LNS2"/>
    <property type="match status" value="1"/>
</dbReference>
<dbReference type="Pfam" id="PF08235">
    <property type="entry name" value="LNS2"/>
    <property type="match status" value="1"/>
</dbReference>
<dbReference type="GO" id="GO:0008195">
    <property type="term" value="F:phosphatidate phosphatase activity"/>
    <property type="evidence" value="ECO:0007669"/>
    <property type="project" value="TreeGrafter"/>
</dbReference>
<dbReference type="InterPro" id="IPR023214">
    <property type="entry name" value="HAD_sf"/>
</dbReference>
<feature type="domain" description="LNS2/PITP" evidence="1">
    <location>
        <begin position="164"/>
        <end position="328"/>
    </location>
</feature>
<name>A0A8T0HG42_CERPU</name>
<accession>A0A8T0HG42</accession>
<reference evidence="2 3" key="1">
    <citation type="submission" date="2020-06" db="EMBL/GenBank/DDBJ databases">
        <title>WGS assembly of Ceratodon purpureus strain R40.</title>
        <authorList>
            <person name="Carey S.B."/>
            <person name="Jenkins J."/>
            <person name="Shu S."/>
            <person name="Lovell J.T."/>
            <person name="Sreedasyam A."/>
            <person name="Maumus F."/>
            <person name="Tiley G.P."/>
            <person name="Fernandez-Pozo N."/>
            <person name="Barry K."/>
            <person name="Chen C."/>
            <person name="Wang M."/>
            <person name="Lipzen A."/>
            <person name="Daum C."/>
            <person name="Saski C.A."/>
            <person name="Payton A.C."/>
            <person name="Mcbreen J.C."/>
            <person name="Conrad R.E."/>
            <person name="Kollar L.M."/>
            <person name="Olsson S."/>
            <person name="Huttunen S."/>
            <person name="Landis J.B."/>
            <person name="Wickett N.J."/>
            <person name="Johnson M.G."/>
            <person name="Rensing S.A."/>
            <person name="Grimwood J."/>
            <person name="Schmutz J."/>
            <person name="Mcdaniel S.F."/>
        </authorList>
    </citation>
    <scope>NUCLEOTIDE SEQUENCE [LARGE SCALE GENOMIC DNA]</scope>
    <source>
        <strain evidence="2 3">R40</strain>
    </source>
</reference>
<dbReference type="InterPro" id="IPR013209">
    <property type="entry name" value="LNS2"/>
</dbReference>
<gene>
    <name evidence="2" type="ORF">KC19_6G126500</name>
</gene>